<protein>
    <submittedName>
        <fullName evidence="7">Prephenate dehydratase, ACT domain protein</fullName>
    </submittedName>
</protein>
<keyword evidence="3" id="KW-0584">Phenylalanine biosynthesis</keyword>
<dbReference type="EMBL" id="PKPP01015997">
    <property type="protein sequence ID" value="PWA38096.1"/>
    <property type="molecule type" value="Genomic_DNA"/>
</dbReference>
<keyword evidence="2" id="KW-0057">Aromatic amino acid biosynthesis</keyword>
<evidence type="ECO:0000256" key="4">
    <source>
        <dbReference type="ARBA" id="ARBA00023239"/>
    </source>
</evidence>
<accession>A0A2U1KMU1</accession>
<gene>
    <name evidence="7" type="ORF">CTI12_AA584380</name>
</gene>
<dbReference type="STRING" id="35608.A0A2U1KMU1"/>
<reference evidence="7 8" key="1">
    <citation type="journal article" date="2018" name="Mol. Plant">
        <title>The genome of Artemisia annua provides insight into the evolution of Asteraceae family and artemisinin biosynthesis.</title>
        <authorList>
            <person name="Shen Q."/>
            <person name="Zhang L."/>
            <person name="Liao Z."/>
            <person name="Wang S."/>
            <person name="Yan T."/>
            <person name="Shi P."/>
            <person name="Liu M."/>
            <person name="Fu X."/>
            <person name="Pan Q."/>
            <person name="Wang Y."/>
            <person name="Lv Z."/>
            <person name="Lu X."/>
            <person name="Zhang F."/>
            <person name="Jiang W."/>
            <person name="Ma Y."/>
            <person name="Chen M."/>
            <person name="Hao X."/>
            <person name="Li L."/>
            <person name="Tang Y."/>
            <person name="Lv G."/>
            <person name="Zhou Y."/>
            <person name="Sun X."/>
            <person name="Brodelius P.E."/>
            <person name="Rose J.K.C."/>
            <person name="Tang K."/>
        </authorList>
    </citation>
    <scope>NUCLEOTIDE SEQUENCE [LARGE SCALE GENOMIC DNA]</scope>
    <source>
        <strain evidence="8">cv. Huhao1</strain>
        <tissue evidence="7">Leaf</tissue>
    </source>
</reference>
<organism evidence="7 8">
    <name type="scientific">Artemisia annua</name>
    <name type="common">Sweet wormwood</name>
    <dbReference type="NCBI Taxonomy" id="35608"/>
    <lineage>
        <taxon>Eukaryota</taxon>
        <taxon>Viridiplantae</taxon>
        <taxon>Streptophyta</taxon>
        <taxon>Embryophyta</taxon>
        <taxon>Tracheophyta</taxon>
        <taxon>Spermatophyta</taxon>
        <taxon>Magnoliopsida</taxon>
        <taxon>eudicotyledons</taxon>
        <taxon>Gunneridae</taxon>
        <taxon>Pentapetalae</taxon>
        <taxon>asterids</taxon>
        <taxon>campanulids</taxon>
        <taxon>Asterales</taxon>
        <taxon>Asteraceae</taxon>
        <taxon>Asteroideae</taxon>
        <taxon>Anthemideae</taxon>
        <taxon>Artemisiinae</taxon>
        <taxon>Artemisia</taxon>
    </lineage>
</organism>
<dbReference type="GO" id="GO:0009094">
    <property type="term" value="P:L-phenylalanine biosynthetic process"/>
    <property type="evidence" value="ECO:0007669"/>
    <property type="project" value="UniProtKB-KW"/>
</dbReference>
<dbReference type="GO" id="GO:0004664">
    <property type="term" value="F:prephenate dehydratase activity"/>
    <property type="evidence" value="ECO:0007669"/>
    <property type="project" value="InterPro"/>
</dbReference>
<dbReference type="Gene3D" id="3.30.200.20">
    <property type="entry name" value="Phosphorylase Kinase, domain 1"/>
    <property type="match status" value="1"/>
</dbReference>
<dbReference type="GO" id="GO:0009507">
    <property type="term" value="C:chloroplast"/>
    <property type="evidence" value="ECO:0007669"/>
    <property type="project" value="TreeGrafter"/>
</dbReference>
<dbReference type="SUPFAM" id="SSF53850">
    <property type="entry name" value="Periplasmic binding protein-like II"/>
    <property type="match status" value="1"/>
</dbReference>
<keyword evidence="4" id="KW-0456">Lyase</keyword>
<dbReference type="Gene3D" id="3.40.190.10">
    <property type="entry name" value="Periplasmic binding protein-like II"/>
    <property type="match status" value="1"/>
</dbReference>
<comment type="pathway">
    <text evidence="5">Amino-acid biosynthesis.</text>
</comment>
<dbReference type="Pfam" id="PF00800">
    <property type="entry name" value="PDT"/>
    <property type="match status" value="1"/>
</dbReference>
<keyword evidence="8" id="KW-1185">Reference proteome</keyword>
<proteinExistence type="predicted"/>
<dbReference type="InterPro" id="IPR001086">
    <property type="entry name" value="Preph_deHydtase"/>
</dbReference>
<dbReference type="AlphaFoldDB" id="A0A2U1KMU1"/>
<name>A0A2U1KMU1_ARTAN</name>
<dbReference type="GO" id="GO:0047769">
    <property type="term" value="F:arogenate dehydratase activity"/>
    <property type="evidence" value="ECO:0007669"/>
    <property type="project" value="TreeGrafter"/>
</dbReference>
<evidence type="ECO:0000256" key="2">
    <source>
        <dbReference type="ARBA" id="ARBA00023141"/>
    </source>
</evidence>
<dbReference type="PANTHER" id="PTHR21022">
    <property type="entry name" value="PREPHENATE DEHYDRATASE P PROTEIN"/>
    <property type="match status" value="1"/>
</dbReference>
<evidence type="ECO:0000313" key="7">
    <source>
        <dbReference type="EMBL" id="PWA38096.1"/>
    </source>
</evidence>
<keyword evidence="1" id="KW-0028">Amino-acid biosynthesis</keyword>
<sequence length="130" mass="14838">MELESEWHTRHGIVYWVGVSGAYSESAAEKAYPNCETVPCEQFDILFQVVENWTADRAVLPIENSLGGSIHRNYDLLLRHGLHIVGERGRDSQRSIGKLKKFTLMELQVATENFDEKLILGRGETSRVYK</sequence>
<evidence type="ECO:0000256" key="3">
    <source>
        <dbReference type="ARBA" id="ARBA00023222"/>
    </source>
</evidence>
<evidence type="ECO:0000259" key="6">
    <source>
        <dbReference type="PROSITE" id="PS51171"/>
    </source>
</evidence>
<evidence type="ECO:0000313" key="8">
    <source>
        <dbReference type="Proteomes" id="UP000245207"/>
    </source>
</evidence>
<dbReference type="OrthoDB" id="1717639at2759"/>
<dbReference type="Proteomes" id="UP000245207">
    <property type="component" value="Unassembled WGS sequence"/>
</dbReference>
<evidence type="ECO:0000256" key="1">
    <source>
        <dbReference type="ARBA" id="ARBA00022605"/>
    </source>
</evidence>
<comment type="caution">
    <text evidence="7">The sequence shown here is derived from an EMBL/GenBank/DDBJ whole genome shotgun (WGS) entry which is preliminary data.</text>
</comment>
<feature type="domain" description="Prephenate dehydratase" evidence="6">
    <location>
        <begin position="13"/>
        <end position="130"/>
    </location>
</feature>
<evidence type="ECO:0000256" key="5">
    <source>
        <dbReference type="ARBA" id="ARBA00029440"/>
    </source>
</evidence>
<dbReference type="PROSITE" id="PS51171">
    <property type="entry name" value="PREPHENATE_DEHYDR_3"/>
    <property type="match status" value="1"/>
</dbReference>
<dbReference type="PANTHER" id="PTHR21022:SF42">
    <property type="entry name" value="AROGENATE DEHYDRATASE_PREPHENATE DEHYDRATASE 2, CHLOROPLASTIC"/>
    <property type="match status" value="1"/>
</dbReference>